<sequence length="336" mass="37640">MKKILINLLLVVAILALFSCREEKYIDEPGNLVPKTVTEDASLPSITVNNVKLHSEAFGTPANTMIVAIHGGPGGDYRYMLNCKELADKGYYVVFYDQRGSGLSQRLNKEEYSEKGEEALEEIYKELKGVIEHYRTSSTQKVILLGHSWGGILASAFVGKYPNVATGLIVCEPGGLKWTDLENYVKSSRSFKLWSEISNDATYIDQFMTGKENQHEILDYKLNILASKNDITGEDNTLPQSFWRSGAVINAALYDLGNKLKPDFSLNVKNNSPKTLFFYSENNKAYTTDWVNKIAASYSSVLLQKINGVGHNGIISDKQAWQHQTMPKILQYIQSL</sequence>
<keyword evidence="1 3" id="KW-0378">Hydrolase</keyword>
<dbReference type="EMBL" id="AP029022">
    <property type="protein sequence ID" value="BEV05959.1"/>
    <property type="molecule type" value="Genomic_DNA"/>
</dbReference>
<dbReference type="InterPro" id="IPR022742">
    <property type="entry name" value="Hydrolase_4"/>
</dbReference>
<evidence type="ECO:0000313" key="4">
    <source>
        <dbReference type="Proteomes" id="UP001380186"/>
    </source>
</evidence>
<dbReference type="GO" id="GO:0016787">
    <property type="term" value="F:hydrolase activity"/>
    <property type="evidence" value="ECO:0007669"/>
    <property type="project" value="UniProtKB-KW"/>
</dbReference>
<keyword evidence="4" id="KW-1185">Reference proteome</keyword>
<dbReference type="InterPro" id="IPR002410">
    <property type="entry name" value="Peptidase_S33"/>
</dbReference>
<feature type="domain" description="Serine aminopeptidase S33" evidence="2">
    <location>
        <begin position="62"/>
        <end position="175"/>
    </location>
</feature>
<dbReference type="Proteomes" id="UP001380186">
    <property type="component" value="Chromosome"/>
</dbReference>
<dbReference type="RefSeq" id="WP_338613352.1">
    <property type="nucleotide sequence ID" value="NZ_AP029022.1"/>
</dbReference>
<dbReference type="PANTHER" id="PTHR42886:SF29">
    <property type="entry name" value="PUMMELIG, ISOFORM A"/>
    <property type="match status" value="1"/>
</dbReference>
<evidence type="ECO:0000256" key="1">
    <source>
        <dbReference type="ARBA" id="ARBA00022801"/>
    </source>
</evidence>
<protein>
    <submittedName>
        <fullName evidence="3">Alpha/beta fold hydrolase</fullName>
    </submittedName>
</protein>
<reference evidence="3 4" key="1">
    <citation type="journal article" date="2020" name="Microbes Environ.">
        <title>Synthetic bacterial community of duckweed: a simple and stable system to study plant-microbe interactions.</title>
        <authorList>
            <person name="Ishizawa H."/>
            <person name="Tada M."/>
            <person name="Kuroda M."/>
            <person name="Inoue D."/>
            <person name="Futamata H."/>
            <person name="Ike M."/>
        </authorList>
    </citation>
    <scope>NUCLEOTIDE SEQUENCE [LARGE SCALE GENOMIC DNA]</scope>
    <source>
        <strain evidence="3 4">DW100</strain>
    </source>
</reference>
<proteinExistence type="predicted"/>
<accession>A0ABN7CHQ4</accession>
<gene>
    <name evidence="3" type="ORF">CRDW_33330</name>
</gene>
<organism evidence="3 4">
    <name type="scientific">Chryseobacterium gambrini</name>
    <dbReference type="NCBI Taxonomy" id="373672"/>
    <lineage>
        <taxon>Bacteria</taxon>
        <taxon>Pseudomonadati</taxon>
        <taxon>Bacteroidota</taxon>
        <taxon>Flavobacteriia</taxon>
        <taxon>Flavobacteriales</taxon>
        <taxon>Weeksellaceae</taxon>
        <taxon>Chryseobacterium group</taxon>
        <taxon>Chryseobacterium</taxon>
    </lineage>
</organism>
<dbReference type="SUPFAM" id="SSF53474">
    <property type="entry name" value="alpha/beta-Hydrolases"/>
    <property type="match status" value="1"/>
</dbReference>
<evidence type="ECO:0000259" key="2">
    <source>
        <dbReference type="Pfam" id="PF12146"/>
    </source>
</evidence>
<dbReference type="PRINTS" id="PR00793">
    <property type="entry name" value="PROAMNOPTASE"/>
</dbReference>
<dbReference type="PANTHER" id="PTHR42886">
    <property type="entry name" value="RE40534P-RELATED"/>
    <property type="match status" value="1"/>
</dbReference>
<evidence type="ECO:0000313" key="3">
    <source>
        <dbReference type="EMBL" id="BEV05959.1"/>
    </source>
</evidence>
<dbReference type="Gene3D" id="3.40.50.1820">
    <property type="entry name" value="alpha/beta hydrolase"/>
    <property type="match status" value="1"/>
</dbReference>
<dbReference type="InterPro" id="IPR029058">
    <property type="entry name" value="AB_hydrolase_fold"/>
</dbReference>
<name>A0ABN7CHQ4_9FLAO</name>
<dbReference type="Pfam" id="PF12146">
    <property type="entry name" value="Hydrolase_4"/>
    <property type="match status" value="1"/>
</dbReference>
<dbReference type="PROSITE" id="PS51257">
    <property type="entry name" value="PROKAR_LIPOPROTEIN"/>
    <property type="match status" value="1"/>
</dbReference>